<dbReference type="InterPro" id="IPR036388">
    <property type="entry name" value="WH-like_DNA-bd_sf"/>
</dbReference>
<protein>
    <submittedName>
        <fullName evidence="6">Transcriptional regulator</fullName>
    </submittedName>
</protein>
<dbReference type="InterPro" id="IPR036390">
    <property type="entry name" value="WH_DNA-bd_sf"/>
</dbReference>
<keyword evidence="7" id="KW-1185">Reference proteome</keyword>
<feature type="domain" description="HTH lysR-type" evidence="5">
    <location>
        <begin position="7"/>
        <end position="63"/>
    </location>
</feature>
<dbReference type="SUPFAM" id="SSF46785">
    <property type="entry name" value="Winged helix' DNA-binding domain"/>
    <property type="match status" value="1"/>
</dbReference>
<dbReference type="InterPro" id="IPR058163">
    <property type="entry name" value="LysR-type_TF_proteobact-type"/>
</dbReference>
<dbReference type="Pfam" id="PF03466">
    <property type="entry name" value="LysR_substrate"/>
    <property type="match status" value="1"/>
</dbReference>
<evidence type="ECO:0000313" key="7">
    <source>
        <dbReference type="Proteomes" id="UP000240987"/>
    </source>
</evidence>
<dbReference type="PROSITE" id="PS50931">
    <property type="entry name" value="HTH_LYSR"/>
    <property type="match status" value="1"/>
</dbReference>
<comment type="caution">
    <text evidence="6">The sequence shown here is derived from an EMBL/GenBank/DDBJ whole genome shotgun (WGS) entry which is preliminary data.</text>
</comment>
<comment type="similarity">
    <text evidence="1">Belongs to the LysR transcriptional regulatory family.</text>
</comment>
<keyword evidence="2" id="KW-0805">Transcription regulation</keyword>
<dbReference type="RefSeq" id="WP_107241482.1">
    <property type="nucleotide sequence ID" value="NZ_PYMJ01000003.1"/>
</dbReference>
<evidence type="ECO:0000256" key="3">
    <source>
        <dbReference type="ARBA" id="ARBA00023125"/>
    </source>
</evidence>
<evidence type="ECO:0000256" key="4">
    <source>
        <dbReference type="ARBA" id="ARBA00023163"/>
    </source>
</evidence>
<proteinExistence type="inferred from homology"/>
<dbReference type="GO" id="GO:0006351">
    <property type="term" value="P:DNA-templated transcription"/>
    <property type="evidence" value="ECO:0007669"/>
    <property type="project" value="TreeGrafter"/>
</dbReference>
<dbReference type="InterPro" id="IPR000847">
    <property type="entry name" value="LysR_HTH_N"/>
</dbReference>
<gene>
    <name evidence="6" type="ORF">C9J12_03725</name>
</gene>
<dbReference type="Proteomes" id="UP000240987">
    <property type="component" value="Unassembled WGS sequence"/>
</dbReference>
<dbReference type="PANTHER" id="PTHR30537:SF68">
    <property type="entry name" value="TRANSCRIPTIONAL REGULATOR-RELATED"/>
    <property type="match status" value="1"/>
</dbReference>
<dbReference type="Gene3D" id="1.10.10.10">
    <property type="entry name" value="Winged helix-like DNA-binding domain superfamily/Winged helix DNA-binding domain"/>
    <property type="match status" value="1"/>
</dbReference>
<evidence type="ECO:0000259" key="5">
    <source>
        <dbReference type="PROSITE" id="PS50931"/>
    </source>
</evidence>
<sequence length="304" mass="34484">MDSIFGNIDDLFLFCKVVEQGSLQKAAKALNLPQSTVSRRLAALETRLDLRLLEKKGRELTPTEVGKLTFENLSSGMEQIESGIESLTEQTNQVSGRVRLSIPHSFYRSFIAPTIERFLKTYPSVRLDLVLNNDQAKPETDRDLLITFDIEDMDDMIARPIFTSRHGFFASREYVQQCGEISTPTDLAALDWVAIDQKNKLPFFRDGKLYEEHQIKPRLVVNDIRAVVDAVSRGLGVASLPLRHAKEATNLVQLLPEYHRSDRQSFLVYKARKYQPNAIRVLIEALLEESKDLGTATTKEKNTS</sequence>
<dbReference type="GO" id="GO:0043565">
    <property type="term" value="F:sequence-specific DNA binding"/>
    <property type="evidence" value="ECO:0007669"/>
    <property type="project" value="TreeGrafter"/>
</dbReference>
<dbReference type="InterPro" id="IPR005119">
    <property type="entry name" value="LysR_subst-bd"/>
</dbReference>
<dbReference type="AlphaFoldDB" id="A0A2T3JN21"/>
<dbReference type="CDD" id="cd08422">
    <property type="entry name" value="PBP2_CrgA_like"/>
    <property type="match status" value="1"/>
</dbReference>
<accession>A0A2T3JN21</accession>
<evidence type="ECO:0000313" key="6">
    <source>
        <dbReference type="EMBL" id="PSU50446.1"/>
    </source>
</evidence>
<dbReference type="Pfam" id="PF00126">
    <property type="entry name" value="HTH_1"/>
    <property type="match status" value="1"/>
</dbReference>
<dbReference type="Gene3D" id="3.40.190.290">
    <property type="match status" value="1"/>
</dbReference>
<dbReference type="PANTHER" id="PTHR30537">
    <property type="entry name" value="HTH-TYPE TRANSCRIPTIONAL REGULATOR"/>
    <property type="match status" value="1"/>
</dbReference>
<name>A0A2T3JN21_9GAMM</name>
<keyword evidence="4" id="KW-0804">Transcription</keyword>
<keyword evidence="3" id="KW-0238">DNA-binding</keyword>
<dbReference type="EMBL" id="PYMJ01000003">
    <property type="protein sequence ID" value="PSU50446.1"/>
    <property type="molecule type" value="Genomic_DNA"/>
</dbReference>
<evidence type="ECO:0000256" key="1">
    <source>
        <dbReference type="ARBA" id="ARBA00009437"/>
    </source>
</evidence>
<dbReference type="OrthoDB" id="9786526at2"/>
<organism evidence="6 7">
    <name type="scientific">Photobacterium frigidiphilum</name>
    <dbReference type="NCBI Taxonomy" id="264736"/>
    <lineage>
        <taxon>Bacteria</taxon>
        <taxon>Pseudomonadati</taxon>
        <taxon>Pseudomonadota</taxon>
        <taxon>Gammaproteobacteria</taxon>
        <taxon>Vibrionales</taxon>
        <taxon>Vibrionaceae</taxon>
        <taxon>Photobacterium</taxon>
    </lineage>
</organism>
<evidence type="ECO:0000256" key="2">
    <source>
        <dbReference type="ARBA" id="ARBA00023015"/>
    </source>
</evidence>
<dbReference type="GO" id="GO:0003700">
    <property type="term" value="F:DNA-binding transcription factor activity"/>
    <property type="evidence" value="ECO:0007669"/>
    <property type="project" value="InterPro"/>
</dbReference>
<dbReference type="SUPFAM" id="SSF53850">
    <property type="entry name" value="Periplasmic binding protein-like II"/>
    <property type="match status" value="1"/>
</dbReference>
<reference evidence="6 7" key="1">
    <citation type="submission" date="2018-01" db="EMBL/GenBank/DDBJ databases">
        <title>Whole genome sequencing of Histamine producing bacteria.</title>
        <authorList>
            <person name="Butler K."/>
        </authorList>
    </citation>
    <scope>NUCLEOTIDE SEQUENCE [LARGE SCALE GENOMIC DNA]</scope>
    <source>
        <strain evidence="6 7">JCM 12947</strain>
    </source>
</reference>